<keyword evidence="2" id="KW-1185">Reference proteome</keyword>
<dbReference type="Proteomes" id="UP001064048">
    <property type="component" value="Chromosome 10"/>
</dbReference>
<evidence type="ECO:0000313" key="2">
    <source>
        <dbReference type="Proteomes" id="UP001064048"/>
    </source>
</evidence>
<accession>A0ACC0JDP3</accession>
<name>A0ACC0JDP3_CHOFU</name>
<gene>
    <name evidence="1" type="ORF">MSG28_006124</name>
</gene>
<comment type="caution">
    <text evidence="1">The sequence shown here is derived from an EMBL/GenBank/DDBJ whole genome shotgun (WGS) entry which is preliminary data.</text>
</comment>
<reference evidence="1 2" key="1">
    <citation type="journal article" date="2022" name="Genome Biol. Evol.">
        <title>The Spruce Budworm Genome: Reconstructing the Evolutionary History of Antifreeze Proteins.</title>
        <authorList>
            <person name="Beliveau C."/>
            <person name="Gagne P."/>
            <person name="Picq S."/>
            <person name="Vernygora O."/>
            <person name="Keeling C.I."/>
            <person name="Pinkney K."/>
            <person name="Doucet D."/>
            <person name="Wen F."/>
            <person name="Johnston J.S."/>
            <person name="Maaroufi H."/>
            <person name="Boyle B."/>
            <person name="Laroche J."/>
            <person name="Dewar K."/>
            <person name="Juretic N."/>
            <person name="Blackburn G."/>
            <person name="Nisole A."/>
            <person name="Brunet B."/>
            <person name="Brandao M."/>
            <person name="Lumley L."/>
            <person name="Duan J."/>
            <person name="Quan G."/>
            <person name="Lucarotti C.J."/>
            <person name="Roe A.D."/>
            <person name="Sperling F.A.H."/>
            <person name="Levesque R.C."/>
            <person name="Cusson M."/>
        </authorList>
    </citation>
    <scope>NUCLEOTIDE SEQUENCE [LARGE SCALE GENOMIC DNA]</scope>
    <source>
        <strain evidence="1">Glfc:IPQL:Cfum</strain>
    </source>
</reference>
<protein>
    <submittedName>
        <fullName evidence="1">Uncharacterized protein</fullName>
    </submittedName>
</protein>
<sequence length="893" mass="99588">MDNRIQNNPGILAPVASTAVENRTNNMYILQVKPNDAEGPLEAEAIPLHMLINEQDAENEQYLISVLQAKPLQLFIDQRGQVVTNTNGQYYEIPTPESQNSSDFTNSLRILNTFGTAPEPLKRDVDQTNDVVPENSLADVTMQSSDQDIVYKNADKKAYTSDRKVMQRFVHIKDRVVPPRAVAVLPPALQLRRGVVSPRRPLPARARFGPLEGISRTVSPAELQDLHLESTRSNLPLFLLKTDDDQTVYIDVSDKDKSNWLSLLPLSHTAANLWLYQDGGGLYAAAARPLPARAPLALGYSQEYAAAHGLPPGEPGFSILAGGVDLSAELAAPHRQRQWWCHECQRSMSTAALLQRHIDVHHTEERQRRQQRYRCQHCTRTFCRMFTLRRHIARHCTKKVKEEVANEASESVTEILNSSKSDELPELTLNSAHADDSRLPSDESLQTSLLTNNLDFSTNLFDDRMPNLDISGSSKSDNEFNPYSLGFKDDIGLVNASIDFEIEADACNSKENKTENEDSLLLTCRYCNQTVIRGRQRQHVRNCEGRKFQCGCGRAFLYKEKLALHIRFDHAGVEYGDTQQRLDGTKESDDLQYKCETCEHTFKRRGMLVNHLWRVHKNVSTAVPLERRVRHYPCGACPKMYRAAAKRDRHCGPGTTRAAPAPRCTAPPPSATATCAPTTPVSSTARPSAAPALPVRRLPQDVPRRRQARPPRAHPPPRSVALPALVRPRHYPCGACPKMYRAAAKRDRHVRTHHPVSSTARPSAPRHYPCGACPKMYRAAAKRDRHCGPGTTRAAPAPRCTAPPPSATATCAPTTPVSSTARPSAAPALPVRRLPQDVPRRRQARPPRAHPPPRSVALPALVRPRHYPCGSCPKMYRAAAKRDRHVRTHHPGQ</sequence>
<dbReference type="EMBL" id="CM046110">
    <property type="protein sequence ID" value="KAI8422230.1"/>
    <property type="molecule type" value="Genomic_DNA"/>
</dbReference>
<evidence type="ECO:0000313" key="1">
    <source>
        <dbReference type="EMBL" id="KAI8422230.1"/>
    </source>
</evidence>
<organism evidence="1 2">
    <name type="scientific">Choristoneura fumiferana</name>
    <name type="common">Spruce budworm moth</name>
    <name type="synonym">Archips fumiferana</name>
    <dbReference type="NCBI Taxonomy" id="7141"/>
    <lineage>
        <taxon>Eukaryota</taxon>
        <taxon>Metazoa</taxon>
        <taxon>Ecdysozoa</taxon>
        <taxon>Arthropoda</taxon>
        <taxon>Hexapoda</taxon>
        <taxon>Insecta</taxon>
        <taxon>Pterygota</taxon>
        <taxon>Neoptera</taxon>
        <taxon>Endopterygota</taxon>
        <taxon>Lepidoptera</taxon>
        <taxon>Glossata</taxon>
        <taxon>Ditrysia</taxon>
        <taxon>Tortricoidea</taxon>
        <taxon>Tortricidae</taxon>
        <taxon>Tortricinae</taxon>
        <taxon>Choristoneura</taxon>
    </lineage>
</organism>
<proteinExistence type="predicted"/>